<feature type="domain" description="Cathepsin propeptide inhibitor" evidence="14">
    <location>
        <begin position="29"/>
        <end position="88"/>
    </location>
</feature>
<dbReference type="GO" id="GO:0006508">
    <property type="term" value="P:proteolysis"/>
    <property type="evidence" value="ECO:0007669"/>
    <property type="project" value="UniProtKB-KW"/>
</dbReference>
<dbReference type="InterPro" id="IPR013128">
    <property type="entry name" value="Peptidase_C1A"/>
</dbReference>
<dbReference type="GO" id="GO:0005764">
    <property type="term" value="C:lysosome"/>
    <property type="evidence" value="ECO:0007669"/>
    <property type="project" value="UniProtKB-SubCell"/>
</dbReference>
<feature type="signal peptide" evidence="12">
    <location>
        <begin position="1"/>
        <end position="20"/>
    </location>
</feature>
<dbReference type="Proteomes" id="UP000694547">
    <property type="component" value="Chromosome 5"/>
</dbReference>
<dbReference type="PROSITE" id="PS00640">
    <property type="entry name" value="THIOL_PROTEASE_ASN"/>
    <property type="match status" value="1"/>
</dbReference>
<feature type="domain" description="Peptidase C1A papain C-terminal" evidence="13">
    <location>
        <begin position="115"/>
        <end position="333"/>
    </location>
</feature>
<evidence type="ECO:0000256" key="7">
    <source>
        <dbReference type="ARBA" id="ARBA00023145"/>
    </source>
</evidence>
<dbReference type="Pfam" id="PF00112">
    <property type="entry name" value="Peptidase_C1"/>
    <property type="match status" value="1"/>
</dbReference>
<evidence type="ECO:0000256" key="5">
    <source>
        <dbReference type="ARBA" id="ARBA00022801"/>
    </source>
</evidence>
<dbReference type="SMART" id="SM00848">
    <property type="entry name" value="Inhibitor_I29"/>
    <property type="match status" value="1"/>
</dbReference>
<dbReference type="GO" id="GO:0005615">
    <property type="term" value="C:extracellular space"/>
    <property type="evidence" value="ECO:0007669"/>
    <property type="project" value="UniProtKB-ARBA"/>
</dbReference>
<evidence type="ECO:0000256" key="11">
    <source>
        <dbReference type="ARBA" id="ARBA00061596"/>
    </source>
</evidence>
<dbReference type="GeneID" id="102924135"/>
<dbReference type="PRINTS" id="PR00705">
    <property type="entry name" value="PAPAIN"/>
</dbReference>
<evidence type="ECO:0000256" key="4">
    <source>
        <dbReference type="ARBA" id="ARBA00022729"/>
    </source>
</evidence>
<evidence type="ECO:0000256" key="9">
    <source>
        <dbReference type="ARBA" id="ARBA00023180"/>
    </source>
</evidence>
<accession>A0A6I9LMF2</accession>
<keyword evidence="16" id="KW-1185">Reference proteome</keyword>
<sequence length="334" mass="37532">MTPAFFLAILCLEVASGVLALDPRLDVEWQEWKIKYEKSYSMEEEELKRSIWENNMEMIKRHNGENGLGKDGFTMEMNGFGDMTVEEFGKKMNNIPVRIHRKGKSIRKRAVGGVFPKFVDWRKKGYVTPVQDQEYCNSCWAFAVTGAIEGQMFKKTGNLTRLSVQNLVDCSKPHGNNGCDWGDPYIGYEYVLHNGGVEAEATYPYEGREGPCRYDPKNSAAKISGFVSLPQNEDSLMAAVATIGPISAGVHVASNLFVFYKRGILHDRKCSNTTVNHVVLVVGYGSEGEETDGKKYWLVKNSWGDEWGIQGYMKIAKDQNNHCAIASYADYPIV</sequence>
<feature type="chain" id="PRO_5044635342" evidence="12">
    <location>
        <begin position="21"/>
        <end position="334"/>
    </location>
</feature>
<evidence type="ECO:0000313" key="15">
    <source>
        <dbReference type="Ensembl" id="ENSPEMP00000016949.1"/>
    </source>
</evidence>
<evidence type="ECO:0000256" key="2">
    <source>
        <dbReference type="ARBA" id="ARBA00008455"/>
    </source>
</evidence>
<keyword evidence="3" id="KW-0645">Protease</keyword>
<dbReference type="SMART" id="SM00645">
    <property type="entry name" value="Pept_C1"/>
    <property type="match status" value="1"/>
</dbReference>
<keyword evidence="10" id="KW-0458">Lysosome</keyword>
<organism evidence="15 16">
    <name type="scientific">Peromyscus maniculatus bairdii</name>
    <name type="common">Prairie deer mouse</name>
    <dbReference type="NCBI Taxonomy" id="230844"/>
    <lineage>
        <taxon>Eukaryota</taxon>
        <taxon>Metazoa</taxon>
        <taxon>Chordata</taxon>
        <taxon>Craniata</taxon>
        <taxon>Vertebrata</taxon>
        <taxon>Euteleostomi</taxon>
        <taxon>Mammalia</taxon>
        <taxon>Eutheria</taxon>
        <taxon>Euarchontoglires</taxon>
        <taxon>Glires</taxon>
        <taxon>Rodentia</taxon>
        <taxon>Myomorpha</taxon>
        <taxon>Muroidea</taxon>
        <taxon>Cricetidae</taxon>
        <taxon>Neotominae</taxon>
        <taxon>Peromyscus</taxon>
    </lineage>
</organism>
<protein>
    <submittedName>
        <fullName evidence="15">Cathepsin 6</fullName>
    </submittedName>
</protein>
<name>A0A6I9LMF2_PERMB</name>
<evidence type="ECO:0000313" key="16">
    <source>
        <dbReference type="Proteomes" id="UP000694547"/>
    </source>
</evidence>
<dbReference type="OrthoDB" id="10253408at2759"/>
<evidence type="ECO:0000256" key="3">
    <source>
        <dbReference type="ARBA" id="ARBA00022670"/>
    </source>
</evidence>
<proteinExistence type="inferred from homology"/>
<keyword evidence="5" id="KW-0378">Hydrolase</keyword>
<dbReference type="Gene3D" id="3.90.70.10">
    <property type="entry name" value="Cysteine proteinases"/>
    <property type="match status" value="1"/>
</dbReference>
<dbReference type="AlphaFoldDB" id="A0A6I9LMF2"/>
<dbReference type="Pfam" id="PF08246">
    <property type="entry name" value="Inhibitor_I29"/>
    <property type="match status" value="1"/>
</dbReference>
<dbReference type="FunFam" id="3.90.70.10:FF:000006">
    <property type="entry name" value="Cathepsin S"/>
    <property type="match status" value="1"/>
</dbReference>
<keyword evidence="4 12" id="KW-0732">Signal</keyword>
<comment type="similarity">
    <text evidence="2">Belongs to the peptidase C1 family.</text>
</comment>
<reference evidence="15" key="3">
    <citation type="submission" date="2025-09" db="UniProtKB">
        <authorList>
            <consortium name="Ensembl"/>
        </authorList>
    </citation>
    <scope>IDENTIFICATION</scope>
</reference>
<comment type="subcellular location">
    <subcellularLocation>
        <location evidence="1">Lysosome</location>
    </subcellularLocation>
</comment>
<dbReference type="CDD" id="cd02248">
    <property type="entry name" value="Peptidase_C1A"/>
    <property type="match status" value="1"/>
</dbReference>
<evidence type="ECO:0000256" key="12">
    <source>
        <dbReference type="SAM" id="SignalP"/>
    </source>
</evidence>
<evidence type="ECO:0000256" key="1">
    <source>
        <dbReference type="ARBA" id="ARBA00004371"/>
    </source>
</evidence>
<evidence type="ECO:0000256" key="10">
    <source>
        <dbReference type="ARBA" id="ARBA00023228"/>
    </source>
</evidence>
<keyword evidence="7" id="KW-0865">Zymogen</keyword>
<dbReference type="GO" id="GO:0008234">
    <property type="term" value="F:cysteine-type peptidase activity"/>
    <property type="evidence" value="ECO:0007669"/>
    <property type="project" value="UniProtKB-KW"/>
</dbReference>
<dbReference type="Ensembl" id="ENSPEMT00000021263.2">
    <property type="protein sequence ID" value="ENSPEMP00000016949.1"/>
    <property type="gene ID" value="ENSPEMG00000016021.2"/>
</dbReference>
<dbReference type="InterPro" id="IPR013201">
    <property type="entry name" value="Prot_inhib_I29"/>
</dbReference>
<dbReference type="SUPFAM" id="SSF54001">
    <property type="entry name" value="Cysteine proteinases"/>
    <property type="match status" value="1"/>
</dbReference>
<dbReference type="InterPro" id="IPR000668">
    <property type="entry name" value="Peptidase_C1A_C"/>
</dbReference>
<dbReference type="InterPro" id="IPR038765">
    <property type="entry name" value="Papain-like_cys_pep_sf"/>
</dbReference>
<reference evidence="15" key="2">
    <citation type="submission" date="2025-08" db="UniProtKB">
        <authorList>
            <consortium name="Ensembl"/>
        </authorList>
    </citation>
    <scope>IDENTIFICATION</scope>
</reference>
<keyword evidence="8" id="KW-1015">Disulfide bond</keyword>
<dbReference type="InterPro" id="IPR025661">
    <property type="entry name" value="Pept_asp_AS"/>
</dbReference>
<evidence type="ECO:0000259" key="13">
    <source>
        <dbReference type="SMART" id="SM00645"/>
    </source>
</evidence>
<reference evidence="15 16" key="1">
    <citation type="submission" date="2018-10" db="EMBL/GenBank/DDBJ databases">
        <title>Improved assembly of the deer mouse Peromyscus maniculatus genome.</title>
        <authorList>
            <person name="Lassance J.-M."/>
            <person name="Hoekstra H.E."/>
        </authorList>
    </citation>
    <scope>NUCLEOTIDE SEQUENCE [LARGE SCALE GENOMIC DNA]</scope>
</reference>
<evidence type="ECO:0000256" key="6">
    <source>
        <dbReference type="ARBA" id="ARBA00022807"/>
    </source>
</evidence>
<dbReference type="InterPro" id="IPR039417">
    <property type="entry name" value="Peptidase_C1A_papain-like"/>
</dbReference>
<dbReference type="RefSeq" id="XP_006981780.1">
    <property type="nucleotide sequence ID" value="XM_006981718.2"/>
</dbReference>
<gene>
    <name evidence="15" type="primary">LOC102924135</name>
</gene>
<evidence type="ECO:0000259" key="14">
    <source>
        <dbReference type="SMART" id="SM00848"/>
    </source>
</evidence>
<comment type="similarity">
    <text evidence="11">To the propeptide regions of cysteine proteases.</text>
</comment>
<keyword evidence="6" id="KW-0788">Thiol protease</keyword>
<dbReference type="FunFam" id="1.10.287.2250:FF:000003">
    <property type="entry name" value="Cathepsin L"/>
    <property type="match status" value="1"/>
</dbReference>
<dbReference type="PANTHER" id="PTHR12411">
    <property type="entry name" value="CYSTEINE PROTEASE FAMILY C1-RELATED"/>
    <property type="match status" value="1"/>
</dbReference>
<dbReference type="GeneTree" id="ENSGT00940000153321"/>
<keyword evidence="9" id="KW-0325">Glycoprotein</keyword>
<evidence type="ECO:0000256" key="8">
    <source>
        <dbReference type="ARBA" id="ARBA00023157"/>
    </source>
</evidence>